<accession>A0A399G664</accession>
<protein>
    <submittedName>
        <fullName evidence="1">Helix-turn-helix domain-containing protein</fullName>
    </submittedName>
</protein>
<gene>
    <name evidence="1" type="ORF">NI17_006005</name>
</gene>
<name>A0A399G664_9ACTN</name>
<proteinExistence type="predicted"/>
<dbReference type="EMBL" id="CP063196">
    <property type="protein sequence ID" value="UOE20751.1"/>
    <property type="molecule type" value="Genomic_DNA"/>
</dbReference>
<reference evidence="1" key="1">
    <citation type="submission" date="2020-10" db="EMBL/GenBank/DDBJ databases">
        <title>De novo genome project of the cellulose decomposer Thermobifida halotolerans type strain.</title>
        <authorList>
            <person name="Nagy I."/>
            <person name="Horvath B."/>
            <person name="Kukolya J."/>
            <person name="Nagy I."/>
            <person name="Orsini M."/>
        </authorList>
    </citation>
    <scope>NUCLEOTIDE SEQUENCE</scope>
    <source>
        <strain evidence="1">DSM 44931</strain>
    </source>
</reference>
<dbReference type="Proteomes" id="UP000265719">
    <property type="component" value="Chromosome"/>
</dbReference>
<organism evidence="1 2">
    <name type="scientific">Thermobifida halotolerans</name>
    <dbReference type="NCBI Taxonomy" id="483545"/>
    <lineage>
        <taxon>Bacteria</taxon>
        <taxon>Bacillati</taxon>
        <taxon>Actinomycetota</taxon>
        <taxon>Actinomycetes</taxon>
        <taxon>Streptosporangiales</taxon>
        <taxon>Nocardiopsidaceae</taxon>
        <taxon>Thermobifida</taxon>
    </lineage>
</organism>
<dbReference type="Pfam" id="PF17765">
    <property type="entry name" value="MLTR_LBD"/>
    <property type="match status" value="1"/>
</dbReference>
<dbReference type="PANTHER" id="PTHR35010:SF2">
    <property type="entry name" value="BLL4672 PROTEIN"/>
    <property type="match status" value="1"/>
</dbReference>
<dbReference type="InterPro" id="IPR041413">
    <property type="entry name" value="MLTR_LBD"/>
</dbReference>
<evidence type="ECO:0000313" key="1">
    <source>
        <dbReference type="EMBL" id="UOE20751.1"/>
    </source>
</evidence>
<dbReference type="OrthoDB" id="4336585at2"/>
<dbReference type="PANTHER" id="PTHR35010">
    <property type="entry name" value="BLL4672 PROTEIN-RELATED"/>
    <property type="match status" value="1"/>
</dbReference>
<dbReference type="Gene3D" id="3.30.450.180">
    <property type="match status" value="1"/>
</dbReference>
<dbReference type="AlphaFoldDB" id="A0A399G664"/>
<dbReference type="KEGG" id="thao:NI17_006005"/>
<evidence type="ECO:0000313" key="2">
    <source>
        <dbReference type="Proteomes" id="UP000265719"/>
    </source>
</evidence>
<keyword evidence="2" id="KW-1185">Reference proteome</keyword>
<sequence>MNLAELAAFLKSRRDRVRPADVGLTAGPRRRVPGLRREEVALLAGASVDYCTELERGRGAQPSPQMLADLHAVAARRGGADVHRMVAELRRRSAESADLWDTRAVALRRRRRKRLCHPELGIAELDCHNLFSEDGRQRLLFFTEPAGGPAARQLELLSVIGVRDPRAGQHIRS</sequence>
<dbReference type="RefSeq" id="WP_068692469.1">
    <property type="nucleotide sequence ID" value="NZ_CP063196.1"/>
</dbReference>